<proteinExistence type="predicted"/>
<accession>A0A3P7P7J4</accession>
<dbReference type="EMBL" id="UYRU01065557">
    <property type="protein sequence ID" value="VDN16359.1"/>
    <property type="molecule type" value="Genomic_DNA"/>
</dbReference>
<protein>
    <submittedName>
        <fullName evidence="1">Uncharacterized protein</fullName>
    </submittedName>
</protein>
<keyword evidence="2" id="KW-1185">Reference proteome</keyword>
<dbReference type="AlphaFoldDB" id="A0A3P7P7J4"/>
<name>A0A3P7P7J4_DIBLA</name>
<reference evidence="1 2" key="1">
    <citation type="submission" date="2018-11" db="EMBL/GenBank/DDBJ databases">
        <authorList>
            <consortium name="Pathogen Informatics"/>
        </authorList>
    </citation>
    <scope>NUCLEOTIDE SEQUENCE [LARGE SCALE GENOMIC DNA]</scope>
</reference>
<sequence length="107" mass="12008">MSSITDEPTLTNGLFYTAAKRLLHIDDRTSTFILSRASPNLRSVLDGVSLGNEGFDGTRHPSKFEQKYARLMDLLTFLTTRLPQQSNLHGLSVEMKNLMLEIEPSPL</sequence>
<gene>
    <name evidence="1" type="ORF">DILT_LOCUS12190</name>
</gene>
<evidence type="ECO:0000313" key="2">
    <source>
        <dbReference type="Proteomes" id="UP000281553"/>
    </source>
</evidence>
<dbReference type="Proteomes" id="UP000281553">
    <property type="component" value="Unassembled WGS sequence"/>
</dbReference>
<evidence type="ECO:0000313" key="1">
    <source>
        <dbReference type="EMBL" id="VDN16359.1"/>
    </source>
</evidence>
<dbReference type="OrthoDB" id="10463965at2759"/>
<organism evidence="1 2">
    <name type="scientific">Dibothriocephalus latus</name>
    <name type="common">Fish tapeworm</name>
    <name type="synonym">Diphyllobothrium latum</name>
    <dbReference type="NCBI Taxonomy" id="60516"/>
    <lineage>
        <taxon>Eukaryota</taxon>
        <taxon>Metazoa</taxon>
        <taxon>Spiralia</taxon>
        <taxon>Lophotrochozoa</taxon>
        <taxon>Platyhelminthes</taxon>
        <taxon>Cestoda</taxon>
        <taxon>Eucestoda</taxon>
        <taxon>Diphyllobothriidea</taxon>
        <taxon>Diphyllobothriidae</taxon>
        <taxon>Dibothriocephalus</taxon>
    </lineage>
</organism>